<keyword evidence="2" id="KW-0732">Signal</keyword>
<dbReference type="SUPFAM" id="SSF47473">
    <property type="entry name" value="EF-hand"/>
    <property type="match status" value="1"/>
</dbReference>
<dbReference type="Proteomes" id="UP000265560">
    <property type="component" value="Chromosome"/>
</dbReference>
<keyword evidence="5" id="KW-1185">Reference proteome</keyword>
<dbReference type="PROSITE" id="PS50222">
    <property type="entry name" value="EF_HAND_2"/>
    <property type="match status" value="1"/>
</dbReference>
<evidence type="ECO:0000313" key="4">
    <source>
        <dbReference type="EMBL" id="AYC33889.1"/>
    </source>
</evidence>
<sequence length="98" mass="11193">MQPLISLTALLLLSTSLTSLTSLAADRSLVTERMKERMQQHIQMMDSNGDGQISHDEYLANAEKQFKRMDRDGDGQISPEERAQLHEQMMQHRGEHTP</sequence>
<gene>
    <name evidence="4" type="ORF">D3880_16655</name>
</gene>
<dbReference type="RefSeq" id="WP_119894544.1">
    <property type="nucleotide sequence ID" value="NZ_CP032419.1"/>
</dbReference>
<dbReference type="GO" id="GO:0005509">
    <property type="term" value="F:calcium ion binding"/>
    <property type="evidence" value="ECO:0007669"/>
    <property type="project" value="InterPro"/>
</dbReference>
<evidence type="ECO:0000313" key="5">
    <source>
        <dbReference type="Proteomes" id="UP000265560"/>
    </source>
</evidence>
<evidence type="ECO:0000256" key="2">
    <source>
        <dbReference type="SAM" id="SignalP"/>
    </source>
</evidence>
<dbReference type="AlphaFoldDB" id="A0A385Z3P4"/>
<reference evidence="5" key="1">
    <citation type="submission" date="2018-09" db="EMBL/GenBank/DDBJ databases">
        <authorList>
            <person name="Zhu H."/>
        </authorList>
    </citation>
    <scope>NUCLEOTIDE SEQUENCE [LARGE SCALE GENOMIC DNA]</scope>
    <source>
        <strain evidence="5">K2W31S-8</strain>
    </source>
</reference>
<accession>A0A385Z3P4</accession>
<feature type="chain" id="PRO_5017374414" description="EF-hand domain-containing protein" evidence="2">
    <location>
        <begin position="25"/>
        <end position="98"/>
    </location>
</feature>
<dbReference type="EMBL" id="CP032419">
    <property type="protein sequence ID" value="AYC33889.1"/>
    <property type="molecule type" value="Genomic_DNA"/>
</dbReference>
<evidence type="ECO:0000256" key="1">
    <source>
        <dbReference type="SAM" id="MobiDB-lite"/>
    </source>
</evidence>
<feature type="compositionally biased region" description="Basic and acidic residues" evidence="1">
    <location>
        <begin position="53"/>
        <end position="98"/>
    </location>
</feature>
<feature type="region of interest" description="Disordered" evidence="1">
    <location>
        <begin position="46"/>
        <end position="98"/>
    </location>
</feature>
<evidence type="ECO:0000259" key="3">
    <source>
        <dbReference type="PROSITE" id="PS50222"/>
    </source>
</evidence>
<dbReference type="Pfam" id="PF13202">
    <property type="entry name" value="EF-hand_5"/>
    <property type="match status" value="2"/>
</dbReference>
<protein>
    <recommendedName>
        <fullName evidence="3">EF-hand domain-containing protein</fullName>
    </recommendedName>
</protein>
<organism evidence="4 5">
    <name type="scientific">Pseudomonas cavernae</name>
    <dbReference type="NCBI Taxonomy" id="2320867"/>
    <lineage>
        <taxon>Bacteria</taxon>
        <taxon>Pseudomonadati</taxon>
        <taxon>Pseudomonadota</taxon>
        <taxon>Gammaproteobacteria</taxon>
        <taxon>Pseudomonadales</taxon>
        <taxon>Pseudomonadaceae</taxon>
        <taxon>Pseudomonas</taxon>
    </lineage>
</organism>
<proteinExistence type="predicted"/>
<dbReference type="OrthoDB" id="6058042at2"/>
<dbReference type="Gene3D" id="1.10.238.10">
    <property type="entry name" value="EF-hand"/>
    <property type="match status" value="2"/>
</dbReference>
<dbReference type="InterPro" id="IPR002048">
    <property type="entry name" value="EF_hand_dom"/>
</dbReference>
<feature type="signal peptide" evidence="2">
    <location>
        <begin position="1"/>
        <end position="24"/>
    </location>
</feature>
<name>A0A385Z3P4_9PSED</name>
<dbReference type="InterPro" id="IPR011992">
    <property type="entry name" value="EF-hand-dom_pair"/>
</dbReference>
<dbReference type="KEGG" id="pcav:D3880_16655"/>
<feature type="domain" description="EF-hand" evidence="3">
    <location>
        <begin position="57"/>
        <end position="92"/>
    </location>
</feature>